<dbReference type="EMBL" id="JAZHXJ010000749">
    <property type="protein sequence ID" value="KAL1852365.1"/>
    <property type="molecule type" value="Genomic_DNA"/>
</dbReference>
<reference evidence="1 3" key="1">
    <citation type="journal article" date="2024" name="Commun. Biol.">
        <title>Comparative genomic analysis of thermophilic fungi reveals convergent evolutionary adaptations and gene losses.</title>
        <authorList>
            <person name="Steindorff A.S."/>
            <person name="Aguilar-Pontes M.V."/>
            <person name="Robinson A.J."/>
            <person name="Andreopoulos B."/>
            <person name="LaButti K."/>
            <person name="Kuo A."/>
            <person name="Mondo S."/>
            <person name="Riley R."/>
            <person name="Otillar R."/>
            <person name="Haridas S."/>
            <person name="Lipzen A."/>
            <person name="Grimwood J."/>
            <person name="Schmutz J."/>
            <person name="Clum A."/>
            <person name="Reid I.D."/>
            <person name="Moisan M.C."/>
            <person name="Butler G."/>
            <person name="Nguyen T.T.M."/>
            <person name="Dewar K."/>
            <person name="Conant G."/>
            <person name="Drula E."/>
            <person name="Henrissat B."/>
            <person name="Hansel C."/>
            <person name="Singer S."/>
            <person name="Hutchinson M.I."/>
            <person name="de Vries R.P."/>
            <person name="Natvig D.O."/>
            <person name="Powell A.J."/>
            <person name="Tsang A."/>
            <person name="Grigoriev I.V."/>
        </authorList>
    </citation>
    <scope>NUCLEOTIDE SEQUENCE [LARGE SCALE GENOMIC DNA]</scope>
    <source>
        <strain evidence="1 3">ATCC 24622</strain>
    </source>
</reference>
<comment type="caution">
    <text evidence="1">The sequence shown here is derived from an EMBL/GenBank/DDBJ whole genome shotgun (WGS) entry which is preliminary data.</text>
</comment>
<name>A0ABR3W3E1_9PEZI</name>
<dbReference type="PANTHER" id="PTHR37315:SF1">
    <property type="entry name" value="UPF0311 PROTEIN BLR7842"/>
    <property type="match status" value="1"/>
</dbReference>
<protein>
    <submittedName>
        <fullName evidence="1">Uncharacterized protein</fullName>
    </submittedName>
</protein>
<evidence type="ECO:0000313" key="1">
    <source>
        <dbReference type="EMBL" id="KAL1852146.1"/>
    </source>
</evidence>
<dbReference type="PANTHER" id="PTHR37315">
    <property type="entry name" value="UPF0311 PROTEIN BLR7842"/>
    <property type="match status" value="1"/>
</dbReference>
<evidence type="ECO:0000313" key="3">
    <source>
        <dbReference type="Proteomes" id="UP001586593"/>
    </source>
</evidence>
<sequence length="192" mass="21327">MSEAHVPSPGNVYTPEAPPMRLPHLEHEYRLVARMSPDYYEIANIQGTGVSRSVSNISGGTVEGKRIKGKVLENSGADWAFRVHAKKIFFRLDARYTIVTDDGHHILVQAKGVFRLGPGVEDPGYAKPSASQDEVEYFSHLTYEAPGDSPYNWMNDAVSVGVMTMWEHQVVIDSYRLTNFPGQEPAGSYVGR</sequence>
<evidence type="ECO:0000313" key="2">
    <source>
        <dbReference type="EMBL" id="KAL1852365.1"/>
    </source>
</evidence>
<organism evidence="1 3">
    <name type="scientific">Phialemonium thermophilum</name>
    <dbReference type="NCBI Taxonomy" id="223376"/>
    <lineage>
        <taxon>Eukaryota</taxon>
        <taxon>Fungi</taxon>
        <taxon>Dikarya</taxon>
        <taxon>Ascomycota</taxon>
        <taxon>Pezizomycotina</taxon>
        <taxon>Sordariomycetes</taxon>
        <taxon>Sordariomycetidae</taxon>
        <taxon>Cephalothecales</taxon>
        <taxon>Cephalothecaceae</taxon>
        <taxon>Phialemonium</taxon>
    </lineage>
</organism>
<accession>A0ABR3W3E1</accession>
<reference evidence="1" key="2">
    <citation type="submission" date="2024-01" db="EMBL/GenBank/DDBJ databases">
        <authorList>
            <consortium name="Lawrence Berkeley National Laboratory"/>
            <person name="Steindorff A.S."/>
            <person name="Aguilar-pontes M.V."/>
            <person name="Robinson A.J."/>
            <person name="Andreopoulos B."/>
            <person name="LaButti K."/>
            <person name="Kuo A."/>
            <person name="Mondo S."/>
            <person name="Riley R."/>
            <person name="Otillar R."/>
            <person name="Haridas S."/>
            <person name="Lipzen A."/>
            <person name="Grimwood J."/>
            <person name="Schmutz J."/>
            <person name="Clum A."/>
            <person name="Conant G."/>
            <person name="Drula E."/>
            <person name="Henrissat B."/>
            <person name="Hansel C."/>
            <person name="Singer S."/>
            <person name="de Vries R."/>
            <person name="Natvig D."/>
            <person name="Powell A.J."/>
            <person name="Tsang A."/>
            <person name="Grigoriev I.V."/>
        </authorList>
    </citation>
    <scope>NUCLEOTIDE SEQUENCE</scope>
    <source>
        <strain evidence="1">ATCC 24622</strain>
    </source>
</reference>
<proteinExistence type="predicted"/>
<keyword evidence="3" id="KW-1185">Reference proteome</keyword>
<gene>
    <name evidence="2" type="ORF">VTK73DRAFT_9264</name>
    <name evidence="1" type="ORF">VTK73DRAFT_9268</name>
</gene>
<dbReference type="Proteomes" id="UP001586593">
    <property type="component" value="Unassembled WGS sequence"/>
</dbReference>
<dbReference type="Gene3D" id="2.40.160.20">
    <property type="match status" value="1"/>
</dbReference>
<dbReference type="InterPro" id="IPR020915">
    <property type="entry name" value="UPF0311"/>
</dbReference>
<dbReference type="EMBL" id="JAZHXJ010000750">
    <property type="protein sequence ID" value="KAL1852146.1"/>
    <property type="molecule type" value="Genomic_DNA"/>
</dbReference>
<dbReference type="Pfam" id="PF11578">
    <property type="entry name" value="DUF3237"/>
    <property type="match status" value="1"/>
</dbReference>